<reference evidence="1 2" key="1">
    <citation type="submission" date="2019-08" db="EMBL/GenBank/DDBJ databases">
        <title>100 year-old enigma solved: identification of Planctomyces bekefii, the type genus and species of the phylum Planctomycetes.</title>
        <authorList>
            <person name="Svetlana D.N."/>
            <person name="Overmann J."/>
        </authorList>
    </citation>
    <scope>NUCLEOTIDE SEQUENCE [LARGE SCALE GENOMIC DNA]</scope>
    <source>
        <strain evidence="1">Phe10_nw2017</strain>
    </source>
</reference>
<dbReference type="EMBL" id="SRHE01000070">
    <property type="protein sequence ID" value="TWW11030.1"/>
    <property type="molecule type" value="Genomic_DNA"/>
</dbReference>
<gene>
    <name evidence="1" type="ORF">E3A20_05590</name>
</gene>
<dbReference type="Proteomes" id="UP000321083">
    <property type="component" value="Unassembled WGS sequence"/>
</dbReference>
<organism evidence="1 2">
    <name type="scientific">Planctomyces bekefii</name>
    <dbReference type="NCBI Taxonomy" id="1653850"/>
    <lineage>
        <taxon>Bacteria</taxon>
        <taxon>Pseudomonadati</taxon>
        <taxon>Planctomycetota</taxon>
        <taxon>Planctomycetia</taxon>
        <taxon>Planctomycetales</taxon>
        <taxon>Planctomycetaceae</taxon>
        <taxon>Planctomyces</taxon>
    </lineage>
</organism>
<protein>
    <submittedName>
        <fullName evidence="1">Uncharacterized protein</fullName>
    </submittedName>
</protein>
<dbReference type="AlphaFoldDB" id="A0A5C6M886"/>
<proteinExistence type="predicted"/>
<comment type="caution">
    <text evidence="1">The sequence shown here is derived from an EMBL/GenBank/DDBJ whole genome shotgun (WGS) entry which is preliminary data.</text>
</comment>
<keyword evidence="2" id="KW-1185">Reference proteome</keyword>
<reference evidence="1 2" key="2">
    <citation type="submission" date="2019-08" db="EMBL/GenBank/DDBJ databases">
        <authorList>
            <person name="Henke P."/>
        </authorList>
    </citation>
    <scope>NUCLEOTIDE SEQUENCE [LARGE SCALE GENOMIC DNA]</scope>
    <source>
        <strain evidence="1">Phe10_nw2017</strain>
    </source>
</reference>
<name>A0A5C6M886_9PLAN</name>
<accession>A0A5C6M886</accession>
<sequence length="90" mass="10100">MKWLCCTAAMVVREDGDDVDIVAIEQFAAIFEHFDGAFSDWRGPFSESSFASFFEVVASDARLADWRKVRRVGVGIGNVPLCIGRRGERR</sequence>
<evidence type="ECO:0000313" key="1">
    <source>
        <dbReference type="EMBL" id="TWW11030.1"/>
    </source>
</evidence>
<evidence type="ECO:0000313" key="2">
    <source>
        <dbReference type="Proteomes" id="UP000321083"/>
    </source>
</evidence>